<gene>
    <name evidence="1" type="ORF">HDC12758</name>
</gene>
<protein>
    <submittedName>
        <fullName evidence="1">HDC12758</fullName>
    </submittedName>
</protein>
<organism evidence="1">
    <name type="scientific">Drosophila melanogaster</name>
    <name type="common">Fruit fly</name>
    <dbReference type="NCBI Taxonomy" id="7227"/>
    <lineage>
        <taxon>Eukaryota</taxon>
        <taxon>Metazoa</taxon>
        <taxon>Ecdysozoa</taxon>
        <taxon>Arthropoda</taxon>
        <taxon>Hexapoda</taxon>
        <taxon>Insecta</taxon>
        <taxon>Pterygota</taxon>
        <taxon>Neoptera</taxon>
        <taxon>Endopterygota</taxon>
        <taxon>Diptera</taxon>
        <taxon>Brachycera</taxon>
        <taxon>Muscomorpha</taxon>
        <taxon>Ephydroidea</taxon>
        <taxon>Drosophilidae</taxon>
        <taxon>Drosophila</taxon>
        <taxon>Sophophora</taxon>
    </lineage>
</organism>
<reference evidence="1" key="1">
    <citation type="journal article" date="2003" name="Genome Biol.">
        <title>An integrated gene annotation and transcriptional profiling approach towards the full gene content of the Drosophila genome.</title>
        <authorList>
            <person name="Hild M."/>
            <person name="Beckmann B."/>
            <person name="Haas S.A."/>
            <person name="Koch B."/>
            <person name="Solovyev V."/>
            <person name="Busold C."/>
            <person name="Fellenberg K."/>
            <person name="Boutros M."/>
            <person name="Vingron M."/>
            <person name="Sauer F."/>
            <person name="Hoheisel J.D."/>
            <person name="Paro R."/>
        </authorList>
    </citation>
    <scope>NUCLEOTIDE SEQUENCE</scope>
</reference>
<dbReference type="EMBL" id="BK002427">
    <property type="protein sequence ID" value="DAA03933.1"/>
    <property type="molecule type" value="Genomic_DNA"/>
</dbReference>
<name>Q6IKD9_DROME</name>
<proteinExistence type="predicted"/>
<evidence type="ECO:0000313" key="1">
    <source>
        <dbReference type="EMBL" id="DAA03933.1"/>
    </source>
</evidence>
<accession>Q6IKD9</accession>
<sequence>MAICKEEEEEEQFRKAKNEIGLLLVRQQSGITKAIAASESNSICRMGKQDVDGYVDVAIVELVELLGPW</sequence>
<dbReference type="AlphaFoldDB" id="Q6IKD9"/>